<dbReference type="InterPro" id="IPR029063">
    <property type="entry name" value="SAM-dependent_MTases_sf"/>
</dbReference>
<accession>A0A1H9AF33</accession>
<dbReference type="Proteomes" id="UP000199503">
    <property type="component" value="Unassembled WGS sequence"/>
</dbReference>
<dbReference type="PANTHER" id="PTHR40036:SF1">
    <property type="entry name" value="MACROCIN O-METHYLTRANSFERASE"/>
    <property type="match status" value="1"/>
</dbReference>
<gene>
    <name evidence="1" type="ORF">SAMN04488000_101140</name>
</gene>
<protein>
    <submittedName>
        <fullName evidence="1">Methyltransferase domain-containing protein</fullName>
    </submittedName>
</protein>
<dbReference type="PANTHER" id="PTHR40036">
    <property type="entry name" value="MACROCIN O-METHYLTRANSFERASE"/>
    <property type="match status" value="1"/>
</dbReference>
<reference evidence="2" key="1">
    <citation type="submission" date="2016-10" db="EMBL/GenBank/DDBJ databases">
        <authorList>
            <person name="Varghese N."/>
            <person name="Submissions S."/>
        </authorList>
    </citation>
    <scope>NUCLEOTIDE SEQUENCE [LARGE SCALE GENOMIC DNA]</scope>
    <source>
        <strain evidence="2">DSM 44437</strain>
    </source>
</reference>
<dbReference type="SUPFAM" id="SSF53335">
    <property type="entry name" value="S-adenosyl-L-methionine-dependent methyltransferases"/>
    <property type="match status" value="1"/>
</dbReference>
<dbReference type="GO" id="GO:0008168">
    <property type="term" value="F:methyltransferase activity"/>
    <property type="evidence" value="ECO:0007669"/>
    <property type="project" value="UniProtKB-KW"/>
</dbReference>
<dbReference type="AlphaFoldDB" id="A0A1H9AF33"/>
<dbReference type="EMBL" id="FOFV01000001">
    <property type="protein sequence ID" value="SEP75402.1"/>
    <property type="molecule type" value="Genomic_DNA"/>
</dbReference>
<dbReference type="OrthoDB" id="7056009at2"/>
<organism evidence="1 2">
    <name type="scientific">Lentzea albida</name>
    <dbReference type="NCBI Taxonomy" id="65499"/>
    <lineage>
        <taxon>Bacteria</taxon>
        <taxon>Bacillati</taxon>
        <taxon>Actinomycetota</taxon>
        <taxon>Actinomycetes</taxon>
        <taxon>Pseudonocardiales</taxon>
        <taxon>Pseudonocardiaceae</taxon>
        <taxon>Lentzea</taxon>
    </lineage>
</organism>
<sequence length="283" mass="31822">MLEQVRRALSAKQLRHKLRVKAIEIVADAVAPIRAQVDDLQRQVDDLGRQVRDEIRHQGDRSVDQTRQLEIRSRRDLVFAGEQEAALQSANFVRDNMPHAPQFGHPHETLEHALSLAPAGGLALEFGVYQGTTLKIIATAREGEGVFGFDSFEGLPENWRNGFPAGAFNVDGLPEVPGAELVVGWFDEVLPGFLAEHEGPVTFLHVDCDLYSSTKTVLELVGPRLVEGSVVHFDEYFNFPGWMDHEHKAWTEYVEQTGIEFSYEAFTFDNEQVTMRVTKIPAR</sequence>
<dbReference type="Pfam" id="PF13578">
    <property type="entry name" value="Methyltransf_24"/>
    <property type="match status" value="1"/>
</dbReference>
<keyword evidence="1" id="KW-0808">Transferase</keyword>
<dbReference type="GO" id="GO:0032259">
    <property type="term" value="P:methylation"/>
    <property type="evidence" value="ECO:0007669"/>
    <property type="project" value="UniProtKB-KW"/>
</dbReference>
<evidence type="ECO:0000313" key="2">
    <source>
        <dbReference type="Proteomes" id="UP000199503"/>
    </source>
</evidence>
<dbReference type="Gene3D" id="3.40.50.150">
    <property type="entry name" value="Vaccinia Virus protein VP39"/>
    <property type="match status" value="1"/>
</dbReference>
<dbReference type="STRING" id="65499.SAMN04488000_101140"/>
<dbReference type="RefSeq" id="WP_089907814.1">
    <property type="nucleotide sequence ID" value="NZ_FOFV01000001.1"/>
</dbReference>
<name>A0A1H9AF33_9PSEU</name>
<keyword evidence="1" id="KW-0489">Methyltransferase</keyword>
<keyword evidence="2" id="KW-1185">Reference proteome</keyword>
<proteinExistence type="predicted"/>
<dbReference type="InterPro" id="IPR008884">
    <property type="entry name" value="TylF_MeTrfase"/>
</dbReference>
<evidence type="ECO:0000313" key="1">
    <source>
        <dbReference type="EMBL" id="SEP75402.1"/>
    </source>
</evidence>